<keyword evidence="8 14" id="KW-0479">Metal-binding</keyword>
<feature type="region of interest" description="Disordered" evidence="15">
    <location>
        <begin position="366"/>
        <end position="392"/>
    </location>
</feature>
<evidence type="ECO:0000256" key="6">
    <source>
        <dbReference type="ARBA" id="ARBA00022438"/>
    </source>
</evidence>
<dbReference type="GO" id="GO:0070006">
    <property type="term" value="F:metalloaminopeptidase activity"/>
    <property type="evidence" value="ECO:0007669"/>
    <property type="project" value="InterPro"/>
</dbReference>
<evidence type="ECO:0000256" key="11">
    <source>
        <dbReference type="ARBA" id="ARBA00023211"/>
    </source>
</evidence>
<evidence type="ECO:0000256" key="15">
    <source>
        <dbReference type="SAM" id="MobiDB-lite"/>
    </source>
</evidence>
<evidence type="ECO:0000256" key="1">
    <source>
        <dbReference type="ARBA" id="ARBA00001424"/>
    </source>
</evidence>
<keyword evidence="7" id="KW-0645">Protease</keyword>
<keyword evidence="18" id="KW-1185">Reference proteome</keyword>
<dbReference type="Gene3D" id="3.40.350.10">
    <property type="entry name" value="Creatinase/prolidase N-terminal domain"/>
    <property type="match status" value="1"/>
</dbReference>
<dbReference type="InterPro" id="IPR029149">
    <property type="entry name" value="Creatin/AminoP/Spt16_N"/>
</dbReference>
<evidence type="ECO:0000256" key="7">
    <source>
        <dbReference type="ARBA" id="ARBA00022670"/>
    </source>
</evidence>
<feature type="domain" description="Aminopeptidase P N-terminal" evidence="16">
    <location>
        <begin position="12"/>
        <end position="143"/>
    </location>
</feature>
<evidence type="ECO:0000256" key="2">
    <source>
        <dbReference type="ARBA" id="ARBA00001936"/>
    </source>
</evidence>
<dbReference type="SUPFAM" id="SSF53092">
    <property type="entry name" value="Creatinase/prolidase N-terminal domain"/>
    <property type="match status" value="1"/>
</dbReference>
<dbReference type="Pfam" id="PF05195">
    <property type="entry name" value="AMP_N"/>
    <property type="match status" value="1"/>
</dbReference>
<evidence type="ECO:0000259" key="16">
    <source>
        <dbReference type="SMART" id="SM01011"/>
    </source>
</evidence>
<evidence type="ECO:0000256" key="10">
    <source>
        <dbReference type="ARBA" id="ARBA00023049"/>
    </source>
</evidence>
<dbReference type="OrthoDB" id="10261878at2759"/>
<dbReference type="EC" id="3.4.11.9" evidence="5"/>
<dbReference type="GO" id="GO:0030145">
    <property type="term" value="F:manganese ion binding"/>
    <property type="evidence" value="ECO:0007669"/>
    <property type="project" value="InterPro"/>
</dbReference>
<dbReference type="InterPro" id="IPR001131">
    <property type="entry name" value="Peptidase_M24B_aminopep-P_CS"/>
</dbReference>
<dbReference type="Gene3D" id="3.90.230.10">
    <property type="entry name" value="Creatinase/methionine aminopeptidase superfamily"/>
    <property type="match status" value="1"/>
</dbReference>
<keyword evidence="11" id="KW-0464">Manganese</keyword>
<dbReference type="EMBL" id="ML996707">
    <property type="protein sequence ID" value="KAF2396275.1"/>
    <property type="molecule type" value="Genomic_DNA"/>
</dbReference>
<evidence type="ECO:0000256" key="5">
    <source>
        <dbReference type="ARBA" id="ARBA00012574"/>
    </source>
</evidence>
<evidence type="ECO:0000256" key="13">
    <source>
        <dbReference type="ARBA" id="ARBA00032413"/>
    </source>
</evidence>
<dbReference type="PANTHER" id="PTHR43226">
    <property type="entry name" value="XAA-PRO AMINOPEPTIDASE 3"/>
    <property type="match status" value="1"/>
</dbReference>
<dbReference type="InterPro" id="IPR000994">
    <property type="entry name" value="Pept_M24"/>
</dbReference>
<gene>
    <name evidence="17" type="ORF">EJ06DRAFT_232069</name>
</gene>
<comment type="similarity">
    <text evidence="4 14">Belongs to the peptidase M24B family.</text>
</comment>
<dbReference type="PANTHER" id="PTHR43226:SF3">
    <property type="entry name" value="XAA-PRO AMINOPEPTIDASE AN0832-RELATED"/>
    <property type="match status" value="1"/>
</dbReference>
<evidence type="ECO:0000256" key="8">
    <source>
        <dbReference type="ARBA" id="ARBA00022723"/>
    </source>
</evidence>
<name>A0A6G1HKH9_9PEZI</name>
<organism evidence="17 18">
    <name type="scientific">Trichodelitschia bisporula</name>
    <dbReference type="NCBI Taxonomy" id="703511"/>
    <lineage>
        <taxon>Eukaryota</taxon>
        <taxon>Fungi</taxon>
        <taxon>Dikarya</taxon>
        <taxon>Ascomycota</taxon>
        <taxon>Pezizomycotina</taxon>
        <taxon>Dothideomycetes</taxon>
        <taxon>Dothideomycetes incertae sedis</taxon>
        <taxon>Phaeotrichales</taxon>
        <taxon>Phaeotrichaceae</taxon>
        <taxon>Trichodelitschia</taxon>
    </lineage>
</organism>
<evidence type="ECO:0000313" key="18">
    <source>
        <dbReference type="Proteomes" id="UP000799640"/>
    </source>
</evidence>
<comment type="catalytic activity">
    <reaction evidence="1">
        <text>Release of any N-terminal amino acid, including proline, that is linked to proline, even from a dipeptide or tripeptide.</text>
        <dbReference type="EC" id="3.4.11.9"/>
    </reaction>
</comment>
<keyword evidence="10" id="KW-0482">Metalloprotease</keyword>
<accession>A0A6G1HKH9</accession>
<comment type="cofactor">
    <cofactor evidence="2">
        <name>Mn(2+)</name>
        <dbReference type="ChEBI" id="CHEBI:29035"/>
    </cofactor>
</comment>
<evidence type="ECO:0000256" key="9">
    <source>
        <dbReference type="ARBA" id="ARBA00022801"/>
    </source>
</evidence>
<keyword evidence="9" id="KW-0378">Hydrolase</keyword>
<feature type="compositionally biased region" description="Basic and acidic residues" evidence="15">
    <location>
        <begin position="366"/>
        <end position="383"/>
    </location>
</feature>
<dbReference type="SMART" id="SM01011">
    <property type="entry name" value="AMP_N"/>
    <property type="match status" value="1"/>
</dbReference>
<dbReference type="CDD" id="cd01087">
    <property type="entry name" value="Prolidase"/>
    <property type="match status" value="1"/>
</dbReference>
<protein>
    <recommendedName>
        <fullName evidence="5">Xaa-Pro aminopeptidase</fullName>
        <ecNumber evidence="5">3.4.11.9</ecNumber>
    </recommendedName>
    <alternativeName>
        <fullName evidence="12">Aminoacylproline aminopeptidase</fullName>
    </alternativeName>
    <alternativeName>
        <fullName evidence="13">Prolidase</fullName>
    </alternativeName>
</protein>
<dbReference type="GO" id="GO:0006508">
    <property type="term" value="P:proteolysis"/>
    <property type="evidence" value="ECO:0007669"/>
    <property type="project" value="UniProtKB-KW"/>
</dbReference>
<evidence type="ECO:0000256" key="12">
    <source>
        <dbReference type="ARBA" id="ARBA00030849"/>
    </source>
</evidence>
<dbReference type="AlphaFoldDB" id="A0A6G1HKH9"/>
<dbReference type="InterPro" id="IPR036005">
    <property type="entry name" value="Creatinase/aminopeptidase-like"/>
</dbReference>
<dbReference type="InterPro" id="IPR007865">
    <property type="entry name" value="Aminopep_P_N"/>
</dbReference>
<evidence type="ECO:0000256" key="14">
    <source>
        <dbReference type="RuleBase" id="RU000590"/>
    </source>
</evidence>
<keyword evidence="6 17" id="KW-0031">Aminopeptidase</keyword>
<proteinExistence type="inferred from homology"/>
<comment type="function">
    <text evidence="3">Catalyzes the removal of a penultimate prolyl residue from the N-termini of peptides.</text>
</comment>
<evidence type="ECO:0000313" key="17">
    <source>
        <dbReference type="EMBL" id="KAF2396275.1"/>
    </source>
</evidence>
<sequence>MTAHMTLAQEKYHSKSHSLRVAAALGASAGAIVLRGTSTTLWSDCDQYVPFRQARYFYYLTGCDEPDCALLYDIESRRVILFIPPRDDHAAIWSGPTITPEQAYARYEIDNVLEMEDLDEVVAQWMDAHPRDTLFVHPCEQFTAERFACRVDSTSLLPAMDACRAIKTPQEIRLLQQANAVSAAAHTAVLRVISSLTNETEVEAAFLFACIATGAKHQAYGVIAASGANAATLHYGRNDEPLAGRQLLLLDAGAEYKLYASDVTRTFPISGHLSTEAGEIYGLVQAMQESCIARLRPGGAFVDLQVLAHAIAVEGLLKLGILRGERAAVLRAGVSLVFFPHGLGHHVGLDVHDVIAGVPLMGATSDSKRMEHARARDTGDVRDTTSSAMTDAGPHESVFSDSFLADDPDLVDHLRSMLVPPRASSLLKTRLAAGMVVTVEPGIYFSRVALRAAFADGRGRYIDGSVLGRYMGVGGVRIEDDIVITATGYDNITTAPKGEAALRIIREGGRCEEAV</sequence>
<dbReference type="SUPFAM" id="SSF55920">
    <property type="entry name" value="Creatinase/aminopeptidase"/>
    <property type="match status" value="1"/>
</dbReference>
<dbReference type="PROSITE" id="PS00491">
    <property type="entry name" value="PROLINE_PEPTIDASE"/>
    <property type="match status" value="1"/>
</dbReference>
<evidence type="ECO:0000256" key="3">
    <source>
        <dbReference type="ARBA" id="ARBA00002443"/>
    </source>
</evidence>
<dbReference type="Pfam" id="PF00557">
    <property type="entry name" value="Peptidase_M24"/>
    <property type="match status" value="2"/>
</dbReference>
<dbReference type="Proteomes" id="UP000799640">
    <property type="component" value="Unassembled WGS sequence"/>
</dbReference>
<reference evidence="17" key="1">
    <citation type="journal article" date="2020" name="Stud. Mycol.">
        <title>101 Dothideomycetes genomes: a test case for predicting lifestyles and emergence of pathogens.</title>
        <authorList>
            <person name="Haridas S."/>
            <person name="Albert R."/>
            <person name="Binder M."/>
            <person name="Bloem J."/>
            <person name="Labutti K."/>
            <person name="Salamov A."/>
            <person name="Andreopoulos B."/>
            <person name="Baker S."/>
            <person name="Barry K."/>
            <person name="Bills G."/>
            <person name="Bluhm B."/>
            <person name="Cannon C."/>
            <person name="Castanera R."/>
            <person name="Culley D."/>
            <person name="Daum C."/>
            <person name="Ezra D."/>
            <person name="Gonzalez J."/>
            <person name="Henrissat B."/>
            <person name="Kuo A."/>
            <person name="Liang C."/>
            <person name="Lipzen A."/>
            <person name="Lutzoni F."/>
            <person name="Magnuson J."/>
            <person name="Mondo S."/>
            <person name="Nolan M."/>
            <person name="Ohm R."/>
            <person name="Pangilinan J."/>
            <person name="Park H.-J."/>
            <person name="Ramirez L."/>
            <person name="Alfaro M."/>
            <person name="Sun H."/>
            <person name="Tritt A."/>
            <person name="Yoshinaga Y."/>
            <person name="Zwiers L.-H."/>
            <person name="Turgeon B."/>
            <person name="Goodwin S."/>
            <person name="Spatafora J."/>
            <person name="Crous P."/>
            <person name="Grigoriev I."/>
        </authorList>
    </citation>
    <scope>NUCLEOTIDE SEQUENCE</scope>
    <source>
        <strain evidence="17">CBS 262.69</strain>
    </source>
</reference>
<dbReference type="InterPro" id="IPR052433">
    <property type="entry name" value="X-Pro_dipept-like"/>
</dbReference>
<evidence type="ECO:0000256" key="4">
    <source>
        <dbReference type="ARBA" id="ARBA00008766"/>
    </source>
</evidence>